<protein>
    <submittedName>
        <fullName evidence="2">Uncharacterized protein</fullName>
    </submittedName>
</protein>
<keyword evidence="3" id="KW-1185">Reference proteome</keyword>
<evidence type="ECO:0000256" key="1">
    <source>
        <dbReference type="SAM" id="MobiDB-lite"/>
    </source>
</evidence>
<accession>A0ABV6K5I9</accession>
<dbReference type="Proteomes" id="UP001589855">
    <property type="component" value="Unassembled WGS sequence"/>
</dbReference>
<evidence type="ECO:0000313" key="2">
    <source>
        <dbReference type="EMBL" id="MFC0423540.1"/>
    </source>
</evidence>
<dbReference type="EMBL" id="JBHLUK010000053">
    <property type="protein sequence ID" value="MFC0423540.1"/>
    <property type="molecule type" value="Genomic_DNA"/>
</dbReference>
<feature type="region of interest" description="Disordered" evidence="1">
    <location>
        <begin position="52"/>
        <end position="73"/>
    </location>
</feature>
<reference evidence="2 3" key="1">
    <citation type="submission" date="2024-09" db="EMBL/GenBank/DDBJ databases">
        <authorList>
            <person name="Sun Q."/>
            <person name="Mori K."/>
        </authorList>
    </citation>
    <scope>NUCLEOTIDE SEQUENCE [LARGE SCALE GENOMIC DNA]</scope>
    <source>
        <strain evidence="2 3">TBRC 4575</strain>
    </source>
</reference>
<gene>
    <name evidence="2" type="ORF">ACFFGS_05325</name>
</gene>
<comment type="caution">
    <text evidence="2">The sequence shown here is derived from an EMBL/GenBank/DDBJ whole genome shotgun (WGS) entry which is preliminary data.</text>
</comment>
<feature type="compositionally biased region" description="Basic and acidic residues" evidence="1">
    <location>
        <begin position="64"/>
        <end position="73"/>
    </location>
</feature>
<organism evidence="2 3">
    <name type="scientific">Lactiplantibacillus plajomi</name>
    <dbReference type="NCBI Taxonomy" id="1457217"/>
    <lineage>
        <taxon>Bacteria</taxon>
        <taxon>Bacillati</taxon>
        <taxon>Bacillota</taxon>
        <taxon>Bacilli</taxon>
        <taxon>Lactobacillales</taxon>
        <taxon>Lactobacillaceae</taxon>
        <taxon>Lactiplantibacillus</taxon>
    </lineage>
</organism>
<evidence type="ECO:0000313" key="3">
    <source>
        <dbReference type="Proteomes" id="UP001589855"/>
    </source>
</evidence>
<name>A0ABV6K5I9_9LACO</name>
<feature type="compositionally biased region" description="Polar residues" evidence="1">
    <location>
        <begin position="53"/>
        <end position="63"/>
    </location>
</feature>
<sequence>MMSETDQATWAVNALKALRTTDQQVTIDGIIKVIEDQQAEIESLRGAMEGQLWSPTSWHQDQLAQHHPDSQAK</sequence>
<proteinExistence type="predicted"/>
<dbReference type="RefSeq" id="WP_225425705.1">
    <property type="nucleotide sequence ID" value="NZ_BAABRM010000034.1"/>
</dbReference>